<evidence type="ECO:0000256" key="1">
    <source>
        <dbReference type="SAM" id="MobiDB-lite"/>
    </source>
</evidence>
<protein>
    <submittedName>
        <fullName evidence="3">Uncharacterized protein</fullName>
    </submittedName>
</protein>
<feature type="compositionally biased region" description="Low complexity" evidence="1">
    <location>
        <begin position="489"/>
        <end position="525"/>
    </location>
</feature>
<feature type="compositionally biased region" description="Low complexity" evidence="1">
    <location>
        <begin position="221"/>
        <end position="249"/>
    </location>
</feature>
<proteinExistence type="predicted"/>
<evidence type="ECO:0000313" key="4">
    <source>
        <dbReference type="Proteomes" id="UP000515981"/>
    </source>
</evidence>
<evidence type="ECO:0000256" key="2">
    <source>
        <dbReference type="SAM" id="SignalP"/>
    </source>
</evidence>
<sequence length="576" mass="61541">MKRKATKFMALAISTVLVISLTACGDGNGGEVEDVVTPVEAQPMLSELELEILNLETKYNKGEFTGADYLALADAYSRAGDIRKQRDMLEQDYRLYEDADAFSTLQGLSVNLEEETEEIRSRAQEMLNDLELPEYLDESVNLIDSGDWFSTMMPKLKEGQRSYYLERDAQPLFYAQVGYTGEGQRFSKVWYTGSETKRFLSQEGTIIRLVTVTSTVAGAEDPTSTAGTDTTAETADIQDTATPRAATPADMGAWNGTFESWSVDCATGSITHEQGTMQKGVLTGDYTCDVHAGEGGLDAFSLWNNREGMEYITYTGSFDSEGKALVEQPSEEIRKKLLEGTDDTDLILYAYDATGENCLWQGTGAETSVADYRFGGELIGLETRPEYTSYEVPETMATDDDGTGSTGETGTEKPQIRIFDGEIQWFDGKYWVSAGNVKEMAKQDPFAAYEENHDTAALGDTAGTTGGDTTDGNAGQSITGGNTTGTAGGNKNSGTIQKPAATPKPMTKPSTPKPGTTKPSATPAPTATPVPAATPAPAQSNDNSSSGGSSDSGSTGGDSGSSGGSDVDMEWTPDLL</sequence>
<feature type="region of interest" description="Disordered" evidence="1">
    <location>
        <begin position="457"/>
        <end position="576"/>
    </location>
</feature>
<feature type="compositionally biased region" description="Low complexity" evidence="1">
    <location>
        <begin position="535"/>
        <end position="553"/>
    </location>
</feature>
<feature type="compositionally biased region" description="Low complexity" evidence="1">
    <location>
        <begin position="457"/>
        <end position="481"/>
    </location>
</feature>
<dbReference type="Proteomes" id="UP000515981">
    <property type="component" value="Chromosome"/>
</dbReference>
<feature type="signal peptide" evidence="2">
    <location>
        <begin position="1"/>
        <end position="25"/>
    </location>
</feature>
<feature type="compositionally biased region" description="Gly residues" evidence="1">
    <location>
        <begin position="554"/>
        <end position="563"/>
    </location>
</feature>
<organism evidence="3 4">
    <name type="scientific">Simiaoa sunii</name>
    <dbReference type="NCBI Taxonomy" id="2763672"/>
    <lineage>
        <taxon>Bacteria</taxon>
        <taxon>Bacillati</taxon>
        <taxon>Bacillota</taxon>
        <taxon>Clostridia</taxon>
        <taxon>Lachnospirales</taxon>
        <taxon>Lachnospiraceae</taxon>
        <taxon>Simiaoa</taxon>
    </lineage>
</organism>
<evidence type="ECO:0000313" key="3">
    <source>
        <dbReference type="EMBL" id="QNM02196.1"/>
    </source>
</evidence>
<dbReference type="KEGG" id="ssun:H9Q77_14145"/>
<dbReference type="PROSITE" id="PS51257">
    <property type="entry name" value="PROKAR_LIPOPROTEIN"/>
    <property type="match status" value="1"/>
</dbReference>
<keyword evidence="4" id="KW-1185">Reference proteome</keyword>
<dbReference type="RefSeq" id="WP_249325965.1">
    <property type="nucleotide sequence ID" value="NZ_CP060633.1"/>
</dbReference>
<dbReference type="EMBL" id="CP060633">
    <property type="protein sequence ID" value="QNM02196.1"/>
    <property type="molecule type" value="Genomic_DNA"/>
</dbReference>
<dbReference type="AlphaFoldDB" id="A0A7G9FUG4"/>
<feature type="compositionally biased region" description="Acidic residues" evidence="1">
    <location>
        <begin position="567"/>
        <end position="576"/>
    </location>
</feature>
<accession>A0A7G9FUG4</accession>
<name>A0A7G9FUG4_9FIRM</name>
<feature type="chain" id="PRO_5028900150" evidence="2">
    <location>
        <begin position="26"/>
        <end position="576"/>
    </location>
</feature>
<keyword evidence="2" id="KW-0732">Signal</keyword>
<reference evidence="3 4" key="1">
    <citation type="submission" date="2020-08" db="EMBL/GenBank/DDBJ databases">
        <authorList>
            <person name="Liu C."/>
            <person name="Sun Q."/>
        </authorList>
    </citation>
    <scope>NUCLEOTIDE SEQUENCE [LARGE SCALE GENOMIC DNA]</scope>
    <source>
        <strain evidence="3 4">NSJ-8</strain>
    </source>
</reference>
<feature type="region of interest" description="Disordered" evidence="1">
    <location>
        <begin position="219"/>
        <end position="250"/>
    </location>
</feature>
<gene>
    <name evidence="3" type="ORF">H9Q77_14145</name>
</gene>